<dbReference type="PANTHER" id="PTHR38459">
    <property type="entry name" value="PROPHAGE BACTOPRENOL-LINKED GLUCOSE TRANSLOCASE HOMOLOG"/>
    <property type="match status" value="1"/>
</dbReference>
<reference evidence="8" key="1">
    <citation type="journal article" date="2014" name="Int. J. Syst. Evol. Microbiol.">
        <title>Complete genome sequence of Corynebacterium casei LMG S-19264T (=DSM 44701T), isolated from a smear-ripened cheese.</title>
        <authorList>
            <consortium name="US DOE Joint Genome Institute (JGI-PGF)"/>
            <person name="Walter F."/>
            <person name="Albersmeier A."/>
            <person name="Kalinowski J."/>
            <person name="Ruckert C."/>
        </authorList>
    </citation>
    <scope>NUCLEOTIDE SEQUENCE</scope>
    <source>
        <strain evidence="8">JCM 19831</strain>
    </source>
</reference>
<keyword evidence="9" id="KW-1185">Reference proteome</keyword>
<feature type="transmembrane region" description="Helical" evidence="6">
    <location>
        <begin position="50"/>
        <end position="67"/>
    </location>
</feature>
<dbReference type="GO" id="GO:0000271">
    <property type="term" value="P:polysaccharide biosynthetic process"/>
    <property type="evidence" value="ECO:0007669"/>
    <property type="project" value="InterPro"/>
</dbReference>
<feature type="transmembrane region" description="Helical" evidence="6">
    <location>
        <begin position="87"/>
        <end position="109"/>
    </location>
</feature>
<reference evidence="8" key="2">
    <citation type="submission" date="2020-09" db="EMBL/GenBank/DDBJ databases">
        <authorList>
            <person name="Sun Q."/>
            <person name="Ohkuma M."/>
        </authorList>
    </citation>
    <scope>NUCLEOTIDE SEQUENCE</scope>
    <source>
        <strain evidence="8">JCM 19831</strain>
    </source>
</reference>
<dbReference type="RefSeq" id="WP_190251127.1">
    <property type="nucleotide sequence ID" value="NZ_BMPI01000016.1"/>
</dbReference>
<evidence type="ECO:0000259" key="7">
    <source>
        <dbReference type="Pfam" id="PF04138"/>
    </source>
</evidence>
<name>A0A917TQC8_9ACTN</name>
<comment type="similarity">
    <text evidence="2">Belongs to the GtrA family.</text>
</comment>
<evidence type="ECO:0000256" key="6">
    <source>
        <dbReference type="SAM" id="Phobius"/>
    </source>
</evidence>
<evidence type="ECO:0000313" key="8">
    <source>
        <dbReference type="EMBL" id="GGM32499.1"/>
    </source>
</evidence>
<dbReference type="EMBL" id="BMPI01000016">
    <property type="protein sequence ID" value="GGM32499.1"/>
    <property type="molecule type" value="Genomic_DNA"/>
</dbReference>
<keyword evidence="4 6" id="KW-1133">Transmembrane helix</keyword>
<dbReference type="InterPro" id="IPR007267">
    <property type="entry name" value="GtrA_DPMS_TM"/>
</dbReference>
<keyword evidence="3 6" id="KW-0812">Transmembrane</keyword>
<evidence type="ECO:0000256" key="5">
    <source>
        <dbReference type="ARBA" id="ARBA00023136"/>
    </source>
</evidence>
<sequence>MRLASNLRDRYVPERYRSLVTELFKFAAVGGVNTVIDYTVLNLLLSIGPLKAKIVAAVVATTASYVLNRQWTFQSRDRSTIRREYTLFFALNGVGLFIQGAVLAVAKYGLDFSEHNSDDRLAFNIANAVGIAVAMVFRFWAYRTFVFRPTPATPEDELEAEVEALEAALTDVAVAPTPRHAEEDDLEDARVR</sequence>
<proteinExistence type="inferred from homology"/>
<comment type="caution">
    <text evidence="8">The sequence shown here is derived from an EMBL/GenBank/DDBJ whole genome shotgun (WGS) entry which is preliminary data.</text>
</comment>
<dbReference type="InterPro" id="IPR051401">
    <property type="entry name" value="GtrA_CellWall_Glycosyl"/>
</dbReference>
<feature type="transmembrane region" description="Helical" evidence="6">
    <location>
        <begin position="121"/>
        <end position="141"/>
    </location>
</feature>
<feature type="transmembrane region" description="Helical" evidence="6">
    <location>
        <begin position="23"/>
        <end position="44"/>
    </location>
</feature>
<organism evidence="8 9">
    <name type="scientific">Dactylosporangium sucinum</name>
    <dbReference type="NCBI Taxonomy" id="1424081"/>
    <lineage>
        <taxon>Bacteria</taxon>
        <taxon>Bacillati</taxon>
        <taxon>Actinomycetota</taxon>
        <taxon>Actinomycetes</taxon>
        <taxon>Micromonosporales</taxon>
        <taxon>Micromonosporaceae</taxon>
        <taxon>Dactylosporangium</taxon>
    </lineage>
</organism>
<dbReference type="PANTHER" id="PTHR38459:SF1">
    <property type="entry name" value="PROPHAGE BACTOPRENOL-LINKED GLUCOSE TRANSLOCASE HOMOLOG"/>
    <property type="match status" value="1"/>
</dbReference>
<gene>
    <name evidence="8" type="ORF">GCM10007977_037280</name>
</gene>
<comment type="subcellular location">
    <subcellularLocation>
        <location evidence="1">Membrane</location>
        <topology evidence="1">Multi-pass membrane protein</topology>
    </subcellularLocation>
</comment>
<evidence type="ECO:0000256" key="1">
    <source>
        <dbReference type="ARBA" id="ARBA00004141"/>
    </source>
</evidence>
<keyword evidence="5 6" id="KW-0472">Membrane</keyword>
<evidence type="ECO:0000256" key="3">
    <source>
        <dbReference type="ARBA" id="ARBA00022692"/>
    </source>
</evidence>
<protein>
    <recommendedName>
        <fullName evidence="7">GtrA/DPMS transmembrane domain-containing protein</fullName>
    </recommendedName>
</protein>
<evidence type="ECO:0000256" key="4">
    <source>
        <dbReference type="ARBA" id="ARBA00022989"/>
    </source>
</evidence>
<accession>A0A917TQC8</accession>
<feature type="domain" description="GtrA/DPMS transmembrane" evidence="7">
    <location>
        <begin position="25"/>
        <end position="147"/>
    </location>
</feature>
<dbReference type="Proteomes" id="UP000642070">
    <property type="component" value="Unassembled WGS sequence"/>
</dbReference>
<evidence type="ECO:0000313" key="9">
    <source>
        <dbReference type="Proteomes" id="UP000642070"/>
    </source>
</evidence>
<dbReference type="Pfam" id="PF04138">
    <property type="entry name" value="GtrA_DPMS_TM"/>
    <property type="match status" value="1"/>
</dbReference>
<dbReference type="AlphaFoldDB" id="A0A917TQC8"/>
<dbReference type="GO" id="GO:0005886">
    <property type="term" value="C:plasma membrane"/>
    <property type="evidence" value="ECO:0007669"/>
    <property type="project" value="TreeGrafter"/>
</dbReference>
<evidence type="ECO:0000256" key="2">
    <source>
        <dbReference type="ARBA" id="ARBA00009399"/>
    </source>
</evidence>